<sequence length="185" mass="20736">MPPLSSATAPAEPMRHAQQLYAGHHAWLLSRLQARLRNLAEAQDVASETFLRVLAAPQPVVVQEPRAFLTTIAKRLLFTLWRRRELERAYAETLALQPEEFAHSPEDRILLLETLEYIAQTLDGLPLKARQAFLLSQVDGLTYAAIAQQLGISQSTVRRHMAEGFRRIARALVRQQAGVPLPCVA</sequence>
<dbReference type="SUPFAM" id="SSF88659">
    <property type="entry name" value="Sigma3 and sigma4 domains of RNA polymerase sigma factors"/>
    <property type="match status" value="1"/>
</dbReference>
<keyword evidence="3" id="KW-0731">Sigma factor</keyword>
<dbReference type="InterPro" id="IPR039425">
    <property type="entry name" value="RNA_pol_sigma-70-like"/>
</dbReference>
<dbReference type="InterPro" id="IPR036388">
    <property type="entry name" value="WH-like_DNA-bd_sf"/>
</dbReference>
<dbReference type="RefSeq" id="WP_309826487.1">
    <property type="nucleotide sequence ID" value="NZ_JAVIZX010000001.1"/>
</dbReference>
<gene>
    <name evidence="7" type="ORF">QE399_000868</name>
</gene>
<dbReference type="NCBIfam" id="TIGR02937">
    <property type="entry name" value="sigma70-ECF"/>
    <property type="match status" value="1"/>
</dbReference>
<feature type="domain" description="RNA polymerase sigma factor 70 region 4 type 2" evidence="6">
    <location>
        <begin position="116"/>
        <end position="167"/>
    </location>
</feature>
<feature type="domain" description="RNA polymerase sigma-70 region 2" evidence="5">
    <location>
        <begin position="20"/>
        <end position="85"/>
    </location>
</feature>
<keyword evidence="4" id="KW-0804">Transcription</keyword>
<evidence type="ECO:0000313" key="8">
    <source>
        <dbReference type="Proteomes" id="UP001267710"/>
    </source>
</evidence>
<protein>
    <submittedName>
        <fullName evidence="7">RNA polymerase sigma factor (Sigma-70 family)</fullName>
    </submittedName>
</protein>
<comment type="similarity">
    <text evidence="1">Belongs to the sigma-70 factor family. ECF subfamily.</text>
</comment>
<dbReference type="EMBL" id="JAVIZX010000001">
    <property type="protein sequence ID" value="MDR6213179.1"/>
    <property type="molecule type" value="Genomic_DNA"/>
</dbReference>
<evidence type="ECO:0000259" key="6">
    <source>
        <dbReference type="Pfam" id="PF08281"/>
    </source>
</evidence>
<keyword evidence="8" id="KW-1185">Reference proteome</keyword>
<keyword evidence="2" id="KW-0805">Transcription regulation</keyword>
<evidence type="ECO:0000256" key="4">
    <source>
        <dbReference type="ARBA" id="ARBA00023163"/>
    </source>
</evidence>
<name>A0ABU1I7I6_9BURK</name>
<dbReference type="Gene3D" id="1.10.10.10">
    <property type="entry name" value="Winged helix-like DNA-binding domain superfamily/Winged helix DNA-binding domain"/>
    <property type="match status" value="1"/>
</dbReference>
<dbReference type="SUPFAM" id="SSF88946">
    <property type="entry name" value="Sigma2 domain of RNA polymerase sigma factors"/>
    <property type="match status" value="1"/>
</dbReference>
<dbReference type="PANTHER" id="PTHR43133:SF63">
    <property type="entry name" value="RNA POLYMERASE SIGMA FACTOR FECI-RELATED"/>
    <property type="match status" value="1"/>
</dbReference>
<organism evidence="7 8">
    <name type="scientific">Paracidovorax wautersii</name>
    <dbReference type="NCBI Taxonomy" id="1177982"/>
    <lineage>
        <taxon>Bacteria</taxon>
        <taxon>Pseudomonadati</taxon>
        <taxon>Pseudomonadota</taxon>
        <taxon>Betaproteobacteria</taxon>
        <taxon>Burkholderiales</taxon>
        <taxon>Comamonadaceae</taxon>
        <taxon>Paracidovorax</taxon>
    </lineage>
</organism>
<evidence type="ECO:0000259" key="5">
    <source>
        <dbReference type="Pfam" id="PF04542"/>
    </source>
</evidence>
<evidence type="ECO:0000256" key="2">
    <source>
        <dbReference type="ARBA" id="ARBA00023015"/>
    </source>
</evidence>
<dbReference type="InterPro" id="IPR007627">
    <property type="entry name" value="RNA_pol_sigma70_r2"/>
</dbReference>
<dbReference type="InterPro" id="IPR013325">
    <property type="entry name" value="RNA_pol_sigma_r2"/>
</dbReference>
<dbReference type="Pfam" id="PF08281">
    <property type="entry name" value="Sigma70_r4_2"/>
    <property type="match status" value="1"/>
</dbReference>
<dbReference type="CDD" id="cd06171">
    <property type="entry name" value="Sigma70_r4"/>
    <property type="match status" value="1"/>
</dbReference>
<dbReference type="InterPro" id="IPR014284">
    <property type="entry name" value="RNA_pol_sigma-70_dom"/>
</dbReference>
<reference evidence="7 8" key="1">
    <citation type="submission" date="2023-08" db="EMBL/GenBank/DDBJ databases">
        <title>Functional and genomic diversity of the sorghum phyllosphere microbiome.</title>
        <authorList>
            <person name="Shade A."/>
        </authorList>
    </citation>
    <scope>NUCLEOTIDE SEQUENCE [LARGE SCALE GENOMIC DNA]</scope>
    <source>
        <strain evidence="7 8">SORGH_AS_0335</strain>
    </source>
</reference>
<dbReference type="PANTHER" id="PTHR43133">
    <property type="entry name" value="RNA POLYMERASE ECF-TYPE SIGMA FACTO"/>
    <property type="match status" value="1"/>
</dbReference>
<dbReference type="Proteomes" id="UP001267710">
    <property type="component" value="Unassembled WGS sequence"/>
</dbReference>
<comment type="caution">
    <text evidence="7">The sequence shown here is derived from an EMBL/GenBank/DDBJ whole genome shotgun (WGS) entry which is preliminary data.</text>
</comment>
<dbReference type="Gene3D" id="1.10.1740.10">
    <property type="match status" value="1"/>
</dbReference>
<evidence type="ECO:0000313" key="7">
    <source>
        <dbReference type="EMBL" id="MDR6213179.1"/>
    </source>
</evidence>
<dbReference type="Pfam" id="PF04542">
    <property type="entry name" value="Sigma70_r2"/>
    <property type="match status" value="1"/>
</dbReference>
<accession>A0ABU1I7I6</accession>
<dbReference type="InterPro" id="IPR013249">
    <property type="entry name" value="RNA_pol_sigma70_r4_t2"/>
</dbReference>
<evidence type="ECO:0000256" key="3">
    <source>
        <dbReference type="ARBA" id="ARBA00023082"/>
    </source>
</evidence>
<proteinExistence type="inferred from homology"/>
<dbReference type="InterPro" id="IPR013324">
    <property type="entry name" value="RNA_pol_sigma_r3/r4-like"/>
</dbReference>
<evidence type="ECO:0000256" key="1">
    <source>
        <dbReference type="ARBA" id="ARBA00010641"/>
    </source>
</evidence>